<dbReference type="EMBL" id="QGGY01000002">
    <property type="protein sequence ID" value="PWJ78319.1"/>
    <property type="molecule type" value="Genomic_DNA"/>
</dbReference>
<dbReference type="InterPro" id="IPR027417">
    <property type="entry name" value="P-loop_NTPase"/>
</dbReference>
<organism evidence="8 9">
    <name type="scientific">Murimonas intestini</name>
    <dbReference type="NCBI Taxonomy" id="1337051"/>
    <lineage>
        <taxon>Bacteria</taxon>
        <taxon>Bacillati</taxon>
        <taxon>Bacillota</taxon>
        <taxon>Clostridia</taxon>
        <taxon>Lachnospirales</taxon>
        <taxon>Lachnospiraceae</taxon>
        <taxon>Murimonas</taxon>
    </lineage>
</organism>
<dbReference type="Gene3D" id="2.60.200.20">
    <property type="match status" value="1"/>
</dbReference>
<sequence length="1525" mass="173004">MVITCINGDILNTYLLPSKVSGQYWMGELVSVEADGGRWYLRSNGKAVLADTDGRRLERSLMEPGRFYSLQTPGGGQAYLYTEELTADRQQYKKYRTIKAGILRIGRSDQNDIIYSSGYASGIHAQIEIDNGTYVVSDMRSGNGTFVNDRRVTRQRLYPGDVIYIAGLKIIVGCGILAVNNPGGMVKCSEKMLIPYLQPPVREQRERNILDNGRAREQLFYKSPRFRREIEKAGIRIDSPPPREQGNEMPMIYTVGPSMTMGLASMFMGVFAVSNALSSGSGISSALPSIVMSVSMLGGTVAWPILSRKYDKKRKIEKEEERKEKYRMYLMEVRSRIQQIEYYQRKILNENYVTLDECITRIQGRERTLWERSFGHSDFLTVRLGRGEVPLQVTLEYQEPKFEVEEDELQREMEELVYETRIMGEVPVGLSLYDNFLTGIIGRRQEECSFIKGLIFQIAALHSYDEVKMVFLYDEAEDMQWRFVKWLPHVWSDDGDIRFVATNPGEEKEISIYLEKQLASRQAEEGKQENLPYYLIFSMDKELAENMEIIGQILKLKENMGFGMVALYDQIGSLPKECGTVLDVGSELSRMYRQDDISGEYINFCPDAFAEPDCGRLAVTLANIRLYRDNRNRQLPDMISFLDMFRAGKAEHLNALTRWKENDPTLTLETEIGVDAAGNPFKLDLHEKFHGPHGLVAGMTGSGKSEFIMTYILSLAVNYHPYEVAFILIDYKGGGMAKAFEKLPHTAGIITNLDGAMVNRSLISIESELKRRQAVFQEVSKQINISNIDIYKYQKLYRDKVVHEPMQHLFIISDEFAELKEQQPEFMKQLISAARIGRSLGVHLILATQKPAGVVDDQIWSNSRFRICLKVQEKADSMDMLKRPDAAELTKTGRFYLQVGYNEIFELGQSAWSGASYVPKDKVEEKQDMSVQVIDRTGRIVKQKAPDERRIAATEDKQLDAVTKYLAALAKEEHIKIKQLWMEPLPEKLSLDSLRKKYGLEGGIRREGGNFCLEPLVGEIDDPQNQAQYPMKLPLSAEGNTIIYGATGSGKTMLLTTMIYSLIQDHTPEELNLYILDFGSEVLKGFAQAPQVGDVVLISESEKVANMFSMLRKELESRKKMMAACGGSFDSFIRGSGEKRPAIVIIIQNFAAFTESYEDYVQETAGLAMDGSRYGIYFVLTAANASGVRYRVAQNFPSVYALQLNDETDYSIVLGNVGRQYPGKVTGRGIFRNERVYEFQTAAVTEGAGGMDEVRAECIRQEREWLSAEGRRRAERIPILPEKVDLAFLQDDIDAGSWLSYPAGVDKNSLKVRCFNLEAHMVNVVTYQEESCSFVESFCRLAAVCKKADIIVLNARPEFSSASKEGLTYCSGEKELVKGAEYIYQELLKRNNDTKDAWEEGKEAPAYRKLLCIVNGYRDFVRCLPEEFLEKWNAMMERIADFWGCRFIIADGALSLGSISAENWYGKQVGRNEGIFVGNGLTDQYELSVTRLTRELRQEIPDDFGYVVEKGRAHLVKLLDLEEEE</sequence>
<dbReference type="InterPro" id="IPR000253">
    <property type="entry name" value="FHA_dom"/>
</dbReference>
<dbReference type="PROSITE" id="PS50006">
    <property type="entry name" value="FHA_DOMAIN"/>
    <property type="match status" value="1"/>
</dbReference>
<dbReference type="NCBIfam" id="TIGR03928">
    <property type="entry name" value="T7_EssCb_Firm"/>
    <property type="match status" value="1"/>
</dbReference>
<evidence type="ECO:0000256" key="5">
    <source>
        <dbReference type="SAM" id="Phobius"/>
    </source>
</evidence>
<dbReference type="Gene3D" id="3.40.50.300">
    <property type="entry name" value="P-loop containing nucleotide triphosphate hydrolases"/>
    <property type="match status" value="2"/>
</dbReference>
<keyword evidence="5" id="KW-1133">Transmembrane helix</keyword>
<feature type="transmembrane region" description="Helical" evidence="5">
    <location>
        <begin position="252"/>
        <end position="274"/>
    </location>
</feature>
<evidence type="ECO:0000313" key="9">
    <source>
        <dbReference type="Proteomes" id="UP000245412"/>
    </source>
</evidence>
<evidence type="ECO:0000256" key="4">
    <source>
        <dbReference type="PROSITE-ProRule" id="PRU00289"/>
    </source>
</evidence>
<evidence type="ECO:0000256" key="2">
    <source>
        <dbReference type="ARBA" id="ARBA00022741"/>
    </source>
</evidence>
<keyword evidence="1" id="KW-0677">Repeat</keyword>
<dbReference type="Proteomes" id="UP000245412">
    <property type="component" value="Unassembled WGS sequence"/>
</dbReference>
<keyword evidence="5" id="KW-0812">Transmembrane</keyword>
<proteinExistence type="predicted"/>
<reference evidence="8 9" key="1">
    <citation type="submission" date="2018-05" db="EMBL/GenBank/DDBJ databases">
        <authorList>
            <person name="Goeker M."/>
            <person name="Huntemann M."/>
            <person name="Clum A."/>
            <person name="Pillay M."/>
            <person name="Palaniappan K."/>
            <person name="Varghese N."/>
            <person name="Mikhailova N."/>
            <person name="Stamatis D."/>
            <person name="Reddy T."/>
            <person name="Daum C."/>
            <person name="Shapiro N."/>
            <person name="Ivanova N."/>
            <person name="Kyrpides N."/>
            <person name="Woyke T."/>
        </authorList>
    </citation>
    <scope>NUCLEOTIDE SEQUENCE [LARGE SCALE GENOMIC DNA]</scope>
    <source>
        <strain evidence="8 9">DSM 26524</strain>
    </source>
</reference>
<accession>A0AB73T931</accession>
<evidence type="ECO:0000256" key="3">
    <source>
        <dbReference type="ARBA" id="ARBA00022840"/>
    </source>
</evidence>
<dbReference type="PANTHER" id="PTHR22683:SF1">
    <property type="entry name" value="TYPE VII SECRETION SYSTEM PROTEIN ESSC"/>
    <property type="match status" value="1"/>
</dbReference>
<keyword evidence="9" id="KW-1185">Reference proteome</keyword>
<dbReference type="CDD" id="cd01127">
    <property type="entry name" value="TrwB_TraG_TraD_VirD4"/>
    <property type="match status" value="1"/>
</dbReference>
<feature type="domain" description="FtsK" evidence="7">
    <location>
        <begin position="1028"/>
        <end position="1211"/>
    </location>
</feature>
<dbReference type="SMART" id="SM00240">
    <property type="entry name" value="FHA"/>
    <property type="match status" value="1"/>
</dbReference>
<dbReference type="PROSITE" id="PS50901">
    <property type="entry name" value="FTSK"/>
    <property type="match status" value="2"/>
</dbReference>
<evidence type="ECO:0000256" key="1">
    <source>
        <dbReference type="ARBA" id="ARBA00022737"/>
    </source>
</evidence>
<name>A0AB73T931_9FIRM</name>
<evidence type="ECO:0000313" key="8">
    <source>
        <dbReference type="EMBL" id="PWJ78319.1"/>
    </source>
</evidence>
<keyword evidence="3 4" id="KW-0067">ATP-binding</keyword>
<gene>
    <name evidence="8" type="ORF">C7383_102457</name>
</gene>
<protein>
    <submittedName>
        <fullName evidence="8">S-DNA-T family DNA segregation ATPase FtsK/SpoIIIE</fullName>
    </submittedName>
</protein>
<feature type="binding site" evidence="4">
    <location>
        <begin position="1045"/>
        <end position="1052"/>
    </location>
    <ligand>
        <name>ATP</name>
        <dbReference type="ChEBI" id="CHEBI:30616"/>
    </ligand>
</feature>
<feature type="domain" description="FHA" evidence="6">
    <location>
        <begin position="103"/>
        <end position="152"/>
    </location>
</feature>
<feature type="binding site" evidence="4">
    <location>
        <begin position="698"/>
        <end position="705"/>
    </location>
    <ligand>
        <name>ATP</name>
        <dbReference type="ChEBI" id="CHEBI:30616"/>
    </ligand>
</feature>
<dbReference type="GO" id="GO:0003677">
    <property type="term" value="F:DNA binding"/>
    <property type="evidence" value="ECO:0007669"/>
    <property type="project" value="InterPro"/>
</dbReference>
<dbReference type="CDD" id="cd00060">
    <property type="entry name" value="FHA"/>
    <property type="match status" value="1"/>
</dbReference>
<feature type="transmembrane region" description="Helical" evidence="5">
    <location>
        <begin position="286"/>
        <end position="306"/>
    </location>
</feature>
<dbReference type="InterPro" id="IPR002543">
    <property type="entry name" value="FtsK_dom"/>
</dbReference>
<dbReference type="Pfam" id="PF01580">
    <property type="entry name" value="FtsK_SpoIIIE"/>
    <property type="match status" value="2"/>
</dbReference>
<dbReference type="SUPFAM" id="SSF52540">
    <property type="entry name" value="P-loop containing nucleoside triphosphate hydrolases"/>
    <property type="match status" value="2"/>
</dbReference>
<dbReference type="GO" id="GO:0016020">
    <property type="term" value="C:membrane"/>
    <property type="evidence" value="ECO:0007669"/>
    <property type="project" value="UniProtKB-SubCell"/>
</dbReference>
<keyword evidence="5" id="KW-0472">Membrane</keyword>
<comment type="caution">
    <text evidence="8">The sequence shown here is derived from an EMBL/GenBank/DDBJ whole genome shotgun (WGS) entry which is preliminary data.</text>
</comment>
<feature type="domain" description="FtsK" evidence="7">
    <location>
        <begin position="678"/>
        <end position="878"/>
    </location>
</feature>
<evidence type="ECO:0000259" key="6">
    <source>
        <dbReference type="PROSITE" id="PS50006"/>
    </source>
</evidence>
<dbReference type="GO" id="GO:0005524">
    <property type="term" value="F:ATP binding"/>
    <property type="evidence" value="ECO:0007669"/>
    <property type="project" value="UniProtKB-UniRule"/>
</dbReference>
<dbReference type="RefSeq" id="WP_109625244.1">
    <property type="nucleotide sequence ID" value="NZ_JANKBI010000005.1"/>
</dbReference>
<dbReference type="InterPro" id="IPR050206">
    <property type="entry name" value="FtsK/SpoIIIE/SftA"/>
</dbReference>
<keyword evidence="2 4" id="KW-0547">Nucleotide-binding</keyword>
<dbReference type="InterPro" id="IPR008984">
    <property type="entry name" value="SMAD_FHA_dom_sf"/>
</dbReference>
<dbReference type="SUPFAM" id="SSF49879">
    <property type="entry name" value="SMAD/FHA domain"/>
    <property type="match status" value="1"/>
</dbReference>
<dbReference type="Pfam" id="PF00498">
    <property type="entry name" value="FHA"/>
    <property type="match status" value="1"/>
</dbReference>
<evidence type="ECO:0000259" key="7">
    <source>
        <dbReference type="PROSITE" id="PS50901"/>
    </source>
</evidence>
<dbReference type="InterPro" id="IPR023839">
    <property type="entry name" value="Firmicutes_EssC_C"/>
</dbReference>
<dbReference type="PANTHER" id="PTHR22683">
    <property type="entry name" value="SPORULATION PROTEIN RELATED"/>
    <property type="match status" value="1"/>
</dbReference>